<sequence length="439" mass="48173">MPKVELTDRFCQAAKPTTGRQTDYFDAIVKGLCLTASSGGTRTFYLHYTRLSDGKRQRMKLGTFPDIKLAAAREKAREVRGGIINGADPIAEKKAEAASMSVADLVENYVTRRASKNRSGDEVARRLRKNVSGQDAEGHTIEGASTGVIGNVKLSGLHRRDLTKAIDAITDRGATTEAVRVFEDLRAMVRWARGRGDLDANLMEGMQPPAKLVARDRVLTADEIHVMWKALASADMWEGSRRIIRLCLILGARVGEVCGMTRDEIDLDRALWVLPPERVKNANRHTLPLPSMAVDMIREQLADADKLAKRMERQPSEFIFPGVGGKGPVGGAAIAKALKRQEVITTGRTTILSVEPFTCHDLRRTCATHLAELGVNPFIIGHILNHITSIKGTITTAVYARYDYLKEKTEALNIWADRLAGILFDGAVANVVPIAERAA</sequence>
<name>A0A6M7WLZ2_RHILI</name>
<evidence type="ECO:0000256" key="1">
    <source>
        <dbReference type="ARBA" id="ARBA00008857"/>
    </source>
</evidence>
<dbReference type="InterPro" id="IPR050808">
    <property type="entry name" value="Phage_Integrase"/>
</dbReference>
<keyword evidence="4" id="KW-0233">DNA recombination</keyword>
<dbReference type="EMBL" id="CP033367">
    <property type="protein sequence ID" value="QKD03462.1"/>
    <property type="molecule type" value="Genomic_DNA"/>
</dbReference>
<dbReference type="RefSeq" id="WP_027029372.1">
    <property type="nucleotide sequence ID" value="NZ_CP033367.1"/>
</dbReference>
<dbReference type="InterPro" id="IPR025166">
    <property type="entry name" value="Integrase_DNA_bind_dom"/>
</dbReference>
<gene>
    <name evidence="6" type="ORF">EB235_19760</name>
</gene>
<proteinExistence type="inferred from homology"/>
<dbReference type="Gene3D" id="3.30.160.390">
    <property type="entry name" value="Integrase, DNA-binding domain"/>
    <property type="match status" value="1"/>
</dbReference>
<dbReference type="Proteomes" id="UP000503017">
    <property type="component" value="Chromosome"/>
</dbReference>
<reference evidence="6 7" key="1">
    <citation type="submission" date="2018-10" db="EMBL/GenBank/DDBJ databases">
        <authorList>
            <person name="Perry B.J."/>
            <person name="Sullivan J.T."/>
            <person name="Murphy R.J.T."/>
            <person name="Ramsay J.P."/>
            <person name="Ronson C.W."/>
        </authorList>
    </citation>
    <scope>NUCLEOTIDE SEQUENCE [LARGE SCALE GENOMIC DNA]</scope>
    <source>
        <strain evidence="6 7">R88b</strain>
    </source>
</reference>
<evidence type="ECO:0000259" key="5">
    <source>
        <dbReference type="PROSITE" id="PS51898"/>
    </source>
</evidence>
<dbReference type="SUPFAM" id="SSF56349">
    <property type="entry name" value="DNA breaking-rejoining enzymes"/>
    <property type="match status" value="1"/>
</dbReference>
<dbReference type="GO" id="GO:0015074">
    <property type="term" value="P:DNA integration"/>
    <property type="evidence" value="ECO:0007669"/>
    <property type="project" value="UniProtKB-KW"/>
</dbReference>
<dbReference type="CDD" id="cd00801">
    <property type="entry name" value="INT_P4_C"/>
    <property type="match status" value="1"/>
</dbReference>
<dbReference type="GO" id="GO:0003677">
    <property type="term" value="F:DNA binding"/>
    <property type="evidence" value="ECO:0007669"/>
    <property type="project" value="UniProtKB-KW"/>
</dbReference>
<evidence type="ECO:0000256" key="2">
    <source>
        <dbReference type="ARBA" id="ARBA00022908"/>
    </source>
</evidence>
<organism evidence="6 7">
    <name type="scientific">Mesorhizobium loti R88b</name>
    <dbReference type="NCBI Taxonomy" id="935548"/>
    <lineage>
        <taxon>Bacteria</taxon>
        <taxon>Pseudomonadati</taxon>
        <taxon>Pseudomonadota</taxon>
        <taxon>Alphaproteobacteria</taxon>
        <taxon>Hyphomicrobiales</taxon>
        <taxon>Phyllobacteriaceae</taxon>
        <taxon>Mesorhizobium</taxon>
    </lineage>
</organism>
<keyword evidence="2" id="KW-0229">DNA integration</keyword>
<dbReference type="Pfam" id="PF13356">
    <property type="entry name" value="Arm-DNA-bind_3"/>
    <property type="match status" value="1"/>
</dbReference>
<evidence type="ECO:0000313" key="7">
    <source>
        <dbReference type="Proteomes" id="UP000503017"/>
    </source>
</evidence>
<dbReference type="PROSITE" id="PS51898">
    <property type="entry name" value="TYR_RECOMBINASE"/>
    <property type="match status" value="1"/>
</dbReference>
<accession>A0A6M7WLZ2</accession>
<evidence type="ECO:0000256" key="3">
    <source>
        <dbReference type="ARBA" id="ARBA00023125"/>
    </source>
</evidence>
<feature type="domain" description="Tyr recombinase" evidence="5">
    <location>
        <begin position="214"/>
        <end position="413"/>
    </location>
</feature>
<comment type="similarity">
    <text evidence="1">Belongs to the 'phage' integrase family.</text>
</comment>
<dbReference type="InterPro" id="IPR011010">
    <property type="entry name" value="DNA_brk_join_enz"/>
</dbReference>
<dbReference type="InterPro" id="IPR010998">
    <property type="entry name" value="Integrase_recombinase_N"/>
</dbReference>
<dbReference type="InterPro" id="IPR038488">
    <property type="entry name" value="Integrase_DNA-bd_sf"/>
</dbReference>
<evidence type="ECO:0000256" key="4">
    <source>
        <dbReference type="ARBA" id="ARBA00023172"/>
    </source>
</evidence>
<dbReference type="Pfam" id="PF00589">
    <property type="entry name" value="Phage_integrase"/>
    <property type="match status" value="1"/>
</dbReference>
<dbReference type="PANTHER" id="PTHR30629:SF2">
    <property type="entry name" value="PROPHAGE INTEGRASE INTS-RELATED"/>
    <property type="match status" value="1"/>
</dbReference>
<dbReference type="Gene3D" id="1.10.443.10">
    <property type="entry name" value="Intergrase catalytic core"/>
    <property type="match status" value="1"/>
</dbReference>
<dbReference type="AlphaFoldDB" id="A0A6M7WLZ2"/>
<dbReference type="PANTHER" id="PTHR30629">
    <property type="entry name" value="PROPHAGE INTEGRASE"/>
    <property type="match status" value="1"/>
</dbReference>
<dbReference type="InterPro" id="IPR013762">
    <property type="entry name" value="Integrase-like_cat_sf"/>
</dbReference>
<dbReference type="GO" id="GO:0006310">
    <property type="term" value="P:DNA recombination"/>
    <property type="evidence" value="ECO:0007669"/>
    <property type="project" value="UniProtKB-KW"/>
</dbReference>
<keyword evidence="3" id="KW-0238">DNA-binding</keyword>
<dbReference type="InterPro" id="IPR002104">
    <property type="entry name" value="Integrase_catalytic"/>
</dbReference>
<dbReference type="Gene3D" id="1.10.150.130">
    <property type="match status" value="1"/>
</dbReference>
<protein>
    <submittedName>
        <fullName evidence="6">Site-specific integrase</fullName>
    </submittedName>
</protein>
<evidence type="ECO:0000313" key="6">
    <source>
        <dbReference type="EMBL" id="QKD03462.1"/>
    </source>
</evidence>